<comment type="caution">
    <text evidence="3">The sequence shown here is derived from an EMBL/GenBank/DDBJ whole genome shotgun (WGS) entry which is preliminary data.</text>
</comment>
<dbReference type="Proteomes" id="UP001501468">
    <property type="component" value="Unassembled WGS sequence"/>
</dbReference>
<evidence type="ECO:0000313" key="3">
    <source>
        <dbReference type="EMBL" id="GAA3692106.1"/>
    </source>
</evidence>
<dbReference type="InterPro" id="IPR015057">
    <property type="entry name" value="Rv2632c-like"/>
</dbReference>
<protein>
    <recommendedName>
        <fullName evidence="2">DUF1918 domain-containing protein</fullName>
    </recommendedName>
</protein>
<gene>
    <name evidence="3" type="ORF">GCM10022399_05260</name>
</gene>
<dbReference type="Pfam" id="PF08962">
    <property type="entry name" value="Rv2632c-like"/>
    <property type="match status" value="1"/>
</dbReference>
<feature type="domain" description="DUF1918" evidence="2">
    <location>
        <begin position="1"/>
        <end position="56"/>
    </location>
</feature>
<proteinExistence type="predicted"/>
<dbReference type="EMBL" id="BAABDC010000001">
    <property type="protein sequence ID" value="GAA3692106.1"/>
    <property type="molecule type" value="Genomic_DNA"/>
</dbReference>
<dbReference type="SUPFAM" id="SSF50118">
    <property type="entry name" value="Cell growth inhibitor/plasmid maintenance toxic component"/>
    <property type="match status" value="1"/>
</dbReference>
<dbReference type="RefSeq" id="WP_344941098.1">
    <property type="nucleotide sequence ID" value="NZ_BAABDC010000001.1"/>
</dbReference>
<dbReference type="InterPro" id="IPR015035">
    <property type="entry name" value="DUF1918"/>
</dbReference>
<keyword evidence="4" id="KW-1185">Reference proteome</keyword>
<accession>A0ABP7CN90</accession>
<dbReference type="SUPFAM" id="SSF143212">
    <property type="entry name" value="Rv2632c-like"/>
    <property type="match status" value="1"/>
</dbReference>
<dbReference type="Gene3D" id="2.30.30.440">
    <property type="entry name" value="Domain of unknown function DUF1918"/>
    <property type="match status" value="1"/>
</dbReference>
<evidence type="ECO:0000259" key="2">
    <source>
        <dbReference type="Pfam" id="PF08940"/>
    </source>
</evidence>
<name>A0ABP7CN90_9MICO</name>
<sequence>MRAHVGDRIVLAAEHVDEPTRDGEVLEVRGADGGPPFVVRWADGHTGLIYPGPGAVLHLGVPDEEKAATAAPSTHPAEHAPTQHVREWQVRVSLLESGDDTKATVVLVADPPDRLSAKGASHRSSDDQASRHIGDEIAVARALRHLADQLIVEAEHDIEQRTGEEAHVRTT</sequence>
<reference evidence="4" key="1">
    <citation type="journal article" date="2019" name="Int. J. Syst. Evol. Microbiol.">
        <title>The Global Catalogue of Microorganisms (GCM) 10K type strain sequencing project: providing services to taxonomists for standard genome sequencing and annotation.</title>
        <authorList>
            <consortium name="The Broad Institute Genomics Platform"/>
            <consortium name="The Broad Institute Genome Sequencing Center for Infectious Disease"/>
            <person name="Wu L."/>
            <person name="Ma J."/>
        </authorList>
    </citation>
    <scope>NUCLEOTIDE SEQUENCE [LARGE SCALE GENOMIC DNA]</scope>
    <source>
        <strain evidence="4">JCM 17125</strain>
    </source>
</reference>
<evidence type="ECO:0000313" key="4">
    <source>
        <dbReference type="Proteomes" id="UP001501468"/>
    </source>
</evidence>
<dbReference type="InterPro" id="IPR038070">
    <property type="entry name" value="Rv2632c-like_sf"/>
</dbReference>
<dbReference type="Gene3D" id="3.30.160.240">
    <property type="entry name" value="Rv1738"/>
    <property type="match status" value="1"/>
</dbReference>
<feature type="region of interest" description="Disordered" evidence="1">
    <location>
        <begin position="65"/>
        <end position="84"/>
    </location>
</feature>
<dbReference type="Pfam" id="PF08940">
    <property type="entry name" value="DUF1918"/>
    <property type="match status" value="1"/>
</dbReference>
<evidence type="ECO:0000256" key="1">
    <source>
        <dbReference type="SAM" id="MobiDB-lite"/>
    </source>
</evidence>
<organism evidence="3 4">
    <name type="scientific">Terrabacter ginsenosidimutans</name>
    <dbReference type="NCBI Taxonomy" id="490575"/>
    <lineage>
        <taxon>Bacteria</taxon>
        <taxon>Bacillati</taxon>
        <taxon>Actinomycetota</taxon>
        <taxon>Actinomycetes</taxon>
        <taxon>Micrococcales</taxon>
        <taxon>Intrasporangiaceae</taxon>
        <taxon>Terrabacter</taxon>
    </lineage>
</organism>